<dbReference type="SUPFAM" id="SSF52972">
    <property type="entry name" value="ITPase-like"/>
    <property type="match status" value="1"/>
</dbReference>
<keyword evidence="3 7" id="KW-0547">Nucleotide-binding</keyword>
<proteinExistence type="inferred from homology"/>
<evidence type="ECO:0000256" key="5">
    <source>
        <dbReference type="ARBA" id="ARBA00022842"/>
    </source>
</evidence>
<comment type="catalytic activity">
    <reaction evidence="7">
        <text>XTP + H2O = XMP + diphosphate + H(+)</text>
        <dbReference type="Rhea" id="RHEA:28610"/>
        <dbReference type="ChEBI" id="CHEBI:15377"/>
        <dbReference type="ChEBI" id="CHEBI:15378"/>
        <dbReference type="ChEBI" id="CHEBI:33019"/>
        <dbReference type="ChEBI" id="CHEBI:57464"/>
        <dbReference type="ChEBI" id="CHEBI:61314"/>
        <dbReference type="EC" id="3.6.1.66"/>
    </reaction>
</comment>
<keyword evidence="4 7" id="KW-0378">Hydrolase</keyword>
<evidence type="ECO:0000256" key="1">
    <source>
        <dbReference type="ARBA" id="ARBA00008023"/>
    </source>
</evidence>
<evidence type="ECO:0000256" key="8">
    <source>
        <dbReference type="RuleBase" id="RU003781"/>
    </source>
</evidence>
<feature type="binding site" evidence="7">
    <location>
        <position position="177"/>
    </location>
    <ligand>
        <name>substrate</name>
    </ligand>
</feature>
<keyword evidence="2 7" id="KW-0479">Metal-binding</keyword>
<protein>
    <recommendedName>
        <fullName evidence="7">dITP/XTP pyrophosphatase</fullName>
        <ecNumber evidence="7">3.6.1.66</ecNumber>
    </recommendedName>
    <alternativeName>
        <fullName evidence="7">Non-canonical purine NTP pyrophosphatase</fullName>
    </alternativeName>
    <alternativeName>
        <fullName evidence="7">Non-standard purine NTP pyrophosphatase</fullName>
    </alternativeName>
    <alternativeName>
        <fullName evidence="7">Nucleoside-triphosphate diphosphatase</fullName>
    </alternativeName>
    <alternativeName>
        <fullName evidence="7">Nucleoside-triphosphate pyrophosphatase</fullName>
        <shortName evidence="7">NTPase</shortName>
    </alternativeName>
</protein>
<comment type="function">
    <text evidence="7">Pyrophosphatase that catalyzes the hydrolysis of nucleoside triphosphates to their monophosphate derivatives, with a high preference for the non-canonical purine nucleotides XTP (xanthosine triphosphate), dITP (deoxyinosine triphosphate) and ITP. Seems to function as a house-cleaning enzyme that removes non-canonical purine nucleotides from the nucleotide pool, thus preventing their incorporation into DNA/RNA and avoiding chromosomal lesions.</text>
</comment>
<dbReference type="InterPro" id="IPR002637">
    <property type="entry name" value="RdgB/HAM1"/>
</dbReference>
<name>A0ABW2UXH9_9BACI</name>
<feature type="binding site" evidence="7">
    <location>
        <begin position="182"/>
        <end position="183"/>
    </location>
    <ligand>
        <name>substrate</name>
    </ligand>
</feature>
<keyword evidence="5 7" id="KW-0460">Magnesium</keyword>
<feature type="binding site" evidence="7">
    <location>
        <begin position="154"/>
        <end position="157"/>
    </location>
    <ligand>
        <name>substrate</name>
    </ligand>
</feature>
<dbReference type="NCBIfam" id="NF011397">
    <property type="entry name" value="PRK14822.1"/>
    <property type="match status" value="1"/>
</dbReference>
<comment type="catalytic activity">
    <reaction evidence="7">
        <text>dITP + H2O = dIMP + diphosphate + H(+)</text>
        <dbReference type="Rhea" id="RHEA:28342"/>
        <dbReference type="ChEBI" id="CHEBI:15377"/>
        <dbReference type="ChEBI" id="CHEBI:15378"/>
        <dbReference type="ChEBI" id="CHEBI:33019"/>
        <dbReference type="ChEBI" id="CHEBI:61194"/>
        <dbReference type="ChEBI" id="CHEBI:61382"/>
        <dbReference type="EC" id="3.6.1.66"/>
    </reaction>
</comment>
<dbReference type="EMBL" id="JBHTGR010000057">
    <property type="protein sequence ID" value="MFC7747945.1"/>
    <property type="molecule type" value="Genomic_DNA"/>
</dbReference>
<dbReference type="NCBIfam" id="TIGR00042">
    <property type="entry name" value="RdgB/HAM1 family non-canonical purine NTP pyrophosphatase"/>
    <property type="match status" value="1"/>
</dbReference>
<sequence>MNEIIIATKNAGKANEFKTFFSRYSINAISLPELSQEIADIEETGTTFAENAALKAEQIAEWLQKPVLADDSGLVIDALDGRPGIFSARYAGEPKNDQTNIDKVLHELDGIDMPDRTAHFVCVLAVAIPGDATIFKTGFCEGIINTEQAGVNGFGYDSVFIPDGYTQTMAELSSDEKNRISHRRKAMDQLETWVQTYAAN</sequence>
<evidence type="ECO:0000256" key="3">
    <source>
        <dbReference type="ARBA" id="ARBA00022741"/>
    </source>
</evidence>
<dbReference type="Gene3D" id="3.90.950.10">
    <property type="match status" value="1"/>
</dbReference>
<gene>
    <name evidence="9" type="ORF">ACFQU8_12175</name>
</gene>
<comment type="similarity">
    <text evidence="1 7 8">Belongs to the HAM1 NTPase family.</text>
</comment>
<dbReference type="Pfam" id="PF01725">
    <property type="entry name" value="Ham1p_like"/>
    <property type="match status" value="1"/>
</dbReference>
<dbReference type="Proteomes" id="UP001596620">
    <property type="component" value="Unassembled WGS sequence"/>
</dbReference>
<feature type="binding site" evidence="7">
    <location>
        <begin position="8"/>
        <end position="13"/>
    </location>
    <ligand>
        <name>substrate</name>
    </ligand>
</feature>
<feature type="binding site" evidence="7">
    <location>
        <position position="72"/>
    </location>
    <ligand>
        <name>substrate</name>
    </ligand>
</feature>
<evidence type="ECO:0000256" key="4">
    <source>
        <dbReference type="ARBA" id="ARBA00022801"/>
    </source>
</evidence>
<organism evidence="9 10">
    <name type="scientific">Lentibacillus kimchii</name>
    <dbReference type="NCBI Taxonomy" id="1542911"/>
    <lineage>
        <taxon>Bacteria</taxon>
        <taxon>Bacillati</taxon>
        <taxon>Bacillota</taxon>
        <taxon>Bacilli</taxon>
        <taxon>Bacillales</taxon>
        <taxon>Bacillaceae</taxon>
        <taxon>Lentibacillus</taxon>
    </lineage>
</organism>
<keyword evidence="6 7" id="KW-0546">Nucleotide metabolism</keyword>
<evidence type="ECO:0000256" key="7">
    <source>
        <dbReference type="HAMAP-Rule" id="MF_01405"/>
    </source>
</evidence>
<evidence type="ECO:0000256" key="6">
    <source>
        <dbReference type="ARBA" id="ARBA00023080"/>
    </source>
</evidence>
<dbReference type="HAMAP" id="MF_01405">
    <property type="entry name" value="Non_canon_purine_NTPase"/>
    <property type="match status" value="1"/>
</dbReference>
<dbReference type="InterPro" id="IPR029001">
    <property type="entry name" value="ITPase-like_fam"/>
</dbReference>
<dbReference type="CDD" id="cd00515">
    <property type="entry name" value="HAM1"/>
    <property type="match status" value="1"/>
</dbReference>
<dbReference type="RefSeq" id="WP_382360597.1">
    <property type="nucleotide sequence ID" value="NZ_JBHTGR010000057.1"/>
</dbReference>
<feature type="binding site" evidence="7">
    <location>
        <position position="42"/>
    </location>
    <ligand>
        <name>Mg(2+)</name>
        <dbReference type="ChEBI" id="CHEBI:18420"/>
    </ligand>
</feature>
<feature type="active site" description="Proton acceptor" evidence="7">
    <location>
        <position position="71"/>
    </location>
</feature>
<evidence type="ECO:0000313" key="9">
    <source>
        <dbReference type="EMBL" id="MFC7747945.1"/>
    </source>
</evidence>
<dbReference type="InterPro" id="IPR020922">
    <property type="entry name" value="dITP/XTP_pyrophosphatase"/>
</dbReference>
<evidence type="ECO:0000313" key="10">
    <source>
        <dbReference type="Proteomes" id="UP001596620"/>
    </source>
</evidence>
<accession>A0ABW2UXH9</accession>
<reference evidence="10" key="1">
    <citation type="journal article" date="2019" name="Int. J. Syst. Evol. Microbiol.">
        <title>The Global Catalogue of Microorganisms (GCM) 10K type strain sequencing project: providing services to taxonomists for standard genome sequencing and annotation.</title>
        <authorList>
            <consortium name="The Broad Institute Genomics Platform"/>
            <consortium name="The Broad Institute Genome Sequencing Center for Infectious Disease"/>
            <person name="Wu L."/>
            <person name="Ma J."/>
        </authorList>
    </citation>
    <scope>NUCLEOTIDE SEQUENCE [LARGE SCALE GENOMIC DNA]</scope>
    <source>
        <strain evidence="10">JCM 30234</strain>
    </source>
</reference>
<comment type="cofactor">
    <cofactor evidence="7">
        <name>Mg(2+)</name>
        <dbReference type="ChEBI" id="CHEBI:18420"/>
    </cofactor>
    <text evidence="7">Binds 1 Mg(2+) ion per subunit.</text>
</comment>
<feature type="binding site" evidence="7">
    <location>
        <position position="71"/>
    </location>
    <ligand>
        <name>Mg(2+)</name>
        <dbReference type="ChEBI" id="CHEBI:18420"/>
    </ligand>
</feature>
<dbReference type="GO" id="GO:0036220">
    <property type="term" value="F:ITP diphosphatase activity"/>
    <property type="evidence" value="ECO:0007669"/>
    <property type="project" value="UniProtKB-EC"/>
</dbReference>
<dbReference type="EC" id="3.6.1.66" evidence="7"/>
<evidence type="ECO:0000256" key="2">
    <source>
        <dbReference type="ARBA" id="ARBA00022723"/>
    </source>
</evidence>
<comment type="caution">
    <text evidence="9">The sequence shown here is derived from an EMBL/GenBank/DDBJ whole genome shotgun (WGS) entry which is preliminary data.</text>
</comment>
<keyword evidence="10" id="KW-1185">Reference proteome</keyword>
<comment type="catalytic activity">
    <reaction evidence="7">
        <text>ITP + H2O = IMP + diphosphate + H(+)</text>
        <dbReference type="Rhea" id="RHEA:29399"/>
        <dbReference type="ChEBI" id="CHEBI:15377"/>
        <dbReference type="ChEBI" id="CHEBI:15378"/>
        <dbReference type="ChEBI" id="CHEBI:33019"/>
        <dbReference type="ChEBI" id="CHEBI:58053"/>
        <dbReference type="ChEBI" id="CHEBI:61402"/>
        <dbReference type="EC" id="3.6.1.66"/>
    </reaction>
</comment>
<dbReference type="PANTHER" id="PTHR11067">
    <property type="entry name" value="INOSINE TRIPHOSPHATE PYROPHOSPHATASE/HAM1 PROTEIN"/>
    <property type="match status" value="1"/>
</dbReference>
<comment type="subunit">
    <text evidence="7">Homodimer.</text>
</comment>
<dbReference type="PANTHER" id="PTHR11067:SF9">
    <property type="entry name" value="INOSINE TRIPHOSPHATE PYROPHOSPHATASE"/>
    <property type="match status" value="1"/>
</dbReference>